<evidence type="ECO:0000256" key="1">
    <source>
        <dbReference type="ARBA" id="ARBA00004429"/>
    </source>
</evidence>
<dbReference type="GO" id="GO:0006465">
    <property type="term" value="P:signal peptide processing"/>
    <property type="evidence" value="ECO:0007669"/>
    <property type="project" value="TreeGrafter"/>
</dbReference>
<evidence type="ECO:0000256" key="3">
    <source>
        <dbReference type="ARBA" id="ARBA00022475"/>
    </source>
</evidence>
<dbReference type="GO" id="GO:0005886">
    <property type="term" value="C:plasma membrane"/>
    <property type="evidence" value="ECO:0007669"/>
    <property type="project" value="UniProtKB-SubCell"/>
</dbReference>
<dbReference type="RefSeq" id="WP_168607184.1">
    <property type="nucleotide sequence ID" value="NZ_CP038852.1"/>
</dbReference>
<proteinExistence type="inferred from homology"/>
<keyword evidence="9" id="KW-0511">Multifunctional enzyme</keyword>
<dbReference type="PRINTS" id="PR00864">
    <property type="entry name" value="PREPILNPTASE"/>
</dbReference>
<keyword evidence="5 9" id="KW-0812">Transmembrane</keyword>
<evidence type="ECO:0000256" key="5">
    <source>
        <dbReference type="ARBA" id="ARBA00022692"/>
    </source>
</evidence>
<gene>
    <name evidence="13" type="ORF">E5R92_05970</name>
</gene>
<evidence type="ECO:0000259" key="11">
    <source>
        <dbReference type="Pfam" id="PF01478"/>
    </source>
</evidence>
<keyword evidence="9" id="KW-0808">Transferase</keyword>
<keyword evidence="9" id="KW-0489">Methyltransferase</keyword>
<comment type="function">
    <text evidence="9">Plays an essential role in type IV pili and type II pseudopili formation by proteolytically removing the leader sequence from substrate proteins and subsequently monomethylating the alpha-amino group of the newly exposed N-terminal phenylalanine.</text>
</comment>
<dbReference type="AlphaFoldDB" id="A0A6H1Q3C5"/>
<accession>A0A6H1Q3C5</accession>
<sequence length="254" mass="28956">MFYLIAFIFGSIWGSFSNVCIHRIPDDISVVTGRSHCPSCKAQIKWHDNIPLFSYLFLNAKCRHCSTKIDVKYFLVELVSAISFVVIFHFFGVSLTTLLFFILSISFVIIFFIDFKHFIIPNELTYPLMIIGLLKSFDPNLNTTLFPNLVSSLAGGFFGYTIIWLIIFIYKKIRNKEGMGLGDAKLLSAIGFWFGWMSIPFIIFFSSIAALISVIPDLITNKKKLSSQIPFGPFIIIGTLIFLFSNDYIKIFLN</sequence>
<dbReference type="PANTHER" id="PTHR30487">
    <property type="entry name" value="TYPE 4 PREPILIN-LIKE PROTEINS LEADER PEPTIDE-PROCESSING ENZYME"/>
    <property type="match status" value="1"/>
</dbReference>
<keyword evidence="14" id="KW-1185">Reference proteome</keyword>
<evidence type="ECO:0000256" key="10">
    <source>
        <dbReference type="SAM" id="Phobius"/>
    </source>
</evidence>
<evidence type="ECO:0000256" key="4">
    <source>
        <dbReference type="ARBA" id="ARBA00022519"/>
    </source>
</evidence>
<feature type="transmembrane region" description="Helical" evidence="10">
    <location>
        <begin position="149"/>
        <end position="170"/>
    </location>
</feature>
<dbReference type="InterPro" id="IPR000045">
    <property type="entry name" value="Prepilin_IV_endopep_pep"/>
</dbReference>
<evidence type="ECO:0000259" key="12">
    <source>
        <dbReference type="Pfam" id="PF06750"/>
    </source>
</evidence>
<keyword evidence="3" id="KW-1003">Cell membrane</keyword>
<dbReference type="InterPro" id="IPR010627">
    <property type="entry name" value="Prepilin_pept_A24_N"/>
</dbReference>
<keyword evidence="7 10" id="KW-0472">Membrane</keyword>
<dbReference type="GO" id="GO:0008168">
    <property type="term" value="F:methyltransferase activity"/>
    <property type="evidence" value="ECO:0007669"/>
    <property type="project" value="UniProtKB-KW"/>
</dbReference>
<feature type="transmembrane region" description="Helical" evidence="10">
    <location>
        <begin position="227"/>
        <end position="245"/>
    </location>
</feature>
<organism evidence="13 14">
    <name type="scientific">Candidatus Pelagibacter giovannonii</name>
    <dbReference type="NCBI Taxonomy" id="2563896"/>
    <lineage>
        <taxon>Bacteria</taxon>
        <taxon>Pseudomonadati</taxon>
        <taxon>Pseudomonadota</taxon>
        <taxon>Alphaproteobacteria</taxon>
        <taxon>Candidatus Pelagibacterales</taxon>
        <taxon>Candidatus Pelagibacteraceae</taxon>
        <taxon>Candidatus Pelagibacter</taxon>
    </lineage>
</organism>
<dbReference type="GO" id="GO:0004190">
    <property type="term" value="F:aspartic-type endopeptidase activity"/>
    <property type="evidence" value="ECO:0007669"/>
    <property type="project" value="UniProtKB-EC"/>
</dbReference>
<dbReference type="Pfam" id="PF06750">
    <property type="entry name" value="A24_N_bact"/>
    <property type="match status" value="1"/>
</dbReference>
<evidence type="ECO:0000313" key="13">
    <source>
        <dbReference type="EMBL" id="QIZ21328.1"/>
    </source>
</evidence>
<feature type="transmembrane region" description="Helical" evidence="10">
    <location>
        <begin position="73"/>
        <end position="91"/>
    </location>
</feature>
<keyword evidence="9" id="KW-0378">Hydrolase</keyword>
<dbReference type="GO" id="GO:0032259">
    <property type="term" value="P:methylation"/>
    <property type="evidence" value="ECO:0007669"/>
    <property type="project" value="UniProtKB-KW"/>
</dbReference>
<evidence type="ECO:0000256" key="8">
    <source>
        <dbReference type="RuleBase" id="RU003793"/>
    </source>
</evidence>
<comment type="subcellular location">
    <subcellularLocation>
        <location evidence="1">Cell inner membrane</location>
        <topology evidence="1">Multi-pass membrane protein</topology>
    </subcellularLocation>
    <subcellularLocation>
        <location evidence="9">Cell membrane</location>
        <topology evidence="9">Multi-pass membrane protein</topology>
    </subcellularLocation>
</comment>
<evidence type="ECO:0000313" key="14">
    <source>
        <dbReference type="Proteomes" id="UP000501094"/>
    </source>
</evidence>
<dbReference type="PANTHER" id="PTHR30487:SF0">
    <property type="entry name" value="PREPILIN LEADER PEPTIDASE_N-METHYLTRANSFERASE-RELATED"/>
    <property type="match status" value="1"/>
</dbReference>
<dbReference type="InterPro" id="IPR050882">
    <property type="entry name" value="Prepilin_peptidase/N-MTase"/>
</dbReference>
<dbReference type="InterPro" id="IPR014032">
    <property type="entry name" value="Peptidase_A24A_bac"/>
</dbReference>
<comment type="similarity">
    <text evidence="2 8">Belongs to the peptidase A24 family.</text>
</comment>
<evidence type="ECO:0000256" key="7">
    <source>
        <dbReference type="ARBA" id="ARBA00023136"/>
    </source>
</evidence>
<dbReference type="KEGG" id="peg:E5R92_05970"/>
<comment type="catalytic activity">
    <reaction evidence="9">
        <text>Typically cleaves a -Gly-|-Phe- bond to release an N-terminal, basic peptide of 5-8 residues from type IV prepilin, and then N-methylates the new N-terminal amino group, the methyl donor being S-adenosyl-L-methionine.</text>
        <dbReference type="EC" id="3.4.23.43"/>
    </reaction>
</comment>
<keyword evidence="9" id="KW-0645">Protease</keyword>
<dbReference type="EC" id="3.4.23.43" evidence="9"/>
<dbReference type="Proteomes" id="UP000501094">
    <property type="component" value="Chromosome"/>
</dbReference>
<feature type="domain" description="Prepilin type IV endopeptidase peptidase" evidence="11">
    <location>
        <begin position="102"/>
        <end position="213"/>
    </location>
</feature>
<feature type="transmembrane region" description="Helical" evidence="10">
    <location>
        <begin position="98"/>
        <end position="119"/>
    </location>
</feature>
<protein>
    <recommendedName>
        <fullName evidence="9">Prepilin leader peptidase/N-methyltransferase</fullName>
        <ecNumber evidence="9">2.1.1.-</ecNumber>
        <ecNumber evidence="9">3.4.23.43</ecNumber>
    </recommendedName>
</protein>
<dbReference type="EMBL" id="CP038852">
    <property type="protein sequence ID" value="QIZ21328.1"/>
    <property type="molecule type" value="Genomic_DNA"/>
</dbReference>
<dbReference type="EC" id="2.1.1.-" evidence="9"/>
<reference evidence="13 14" key="1">
    <citation type="journal article" date="2020" name="Nat. Microbiol.">
        <title>Lysogenic host-virus interactions in SAR11 marine bacteria.</title>
        <authorList>
            <person name="Morris R.M."/>
            <person name="Cain K.R."/>
            <person name="Hvorecny K.L."/>
            <person name="Kollman J.M."/>
        </authorList>
    </citation>
    <scope>NUCLEOTIDE SEQUENCE [LARGE SCALE GENOMIC DNA]</scope>
    <source>
        <strain evidence="13 14">NP1</strain>
    </source>
</reference>
<evidence type="ECO:0000256" key="9">
    <source>
        <dbReference type="RuleBase" id="RU003794"/>
    </source>
</evidence>
<keyword evidence="6 10" id="KW-1133">Transmembrane helix</keyword>
<keyword evidence="4" id="KW-0997">Cell inner membrane</keyword>
<dbReference type="Pfam" id="PF01478">
    <property type="entry name" value="Peptidase_A24"/>
    <property type="match status" value="1"/>
</dbReference>
<feature type="domain" description="Prepilin peptidase A24 N-terminal" evidence="12">
    <location>
        <begin position="8"/>
        <end position="89"/>
    </location>
</feature>
<dbReference type="Gene3D" id="1.20.120.1220">
    <property type="match status" value="1"/>
</dbReference>
<evidence type="ECO:0000256" key="6">
    <source>
        <dbReference type="ARBA" id="ARBA00022989"/>
    </source>
</evidence>
<evidence type="ECO:0000256" key="2">
    <source>
        <dbReference type="ARBA" id="ARBA00005801"/>
    </source>
</evidence>
<name>A0A6H1Q3C5_9PROT</name>
<feature type="transmembrane region" description="Helical" evidence="10">
    <location>
        <begin position="190"/>
        <end position="215"/>
    </location>
</feature>